<organism evidence="2 3">
    <name type="scientific">Vigna mungo</name>
    <name type="common">Black gram</name>
    <name type="synonym">Phaseolus mungo</name>
    <dbReference type="NCBI Taxonomy" id="3915"/>
    <lineage>
        <taxon>Eukaryota</taxon>
        <taxon>Viridiplantae</taxon>
        <taxon>Streptophyta</taxon>
        <taxon>Embryophyta</taxon>
        <taxon>Tracheophyta</taxon>
        <taxon>Spermatophyta</taxon>
        <taxon>Magnoliopsida</taxon>
        <taxon>eudicotyledons</taxon>
        <taxon>Gunneridae</taxon>
        <taxon>Pentapetalae</taxon>
        <taxon>rosids</taxon>
        <taxon>fabids</taxon>
        <taxon>Fabales</taxon>
        <taxon>Fabaceae</taxon>
        <taxon>Papilionoideae</taxon>
        <taxon>50 kb inversion clade</taxon>
        <taxon>NPAAA clade</taxon>
        <taxon>indigoferoid/millettioid clade</taxon>
        <taxon>Phaseoleae</taxon>
        <taxon>Vigna</taxon>
    </lineage>
</organism>
<proteinExistence type="predicted"/>
<evidence type="ECO:0000256" key="1">
    <source>
        <dbReference type="SAM" id="Phobius"/>
    </source>
</evidence>
<gene>
    <name evidence="2" type="ORF">V8G54_027543</name>
</gene>
<keyword evidence="1" id="KW-0812">Transmembrane</keyword>
<dbReference type="AlphaFoldDB" id="A0AAQ3RR37"/>
<keyword evidence="1" id="KW-0472">Membrane</keyword>
<sequence>MVIISSTDILAPVPFTQCRTTSYVITTDLIITTFLITIMLTPDNLCLYWWICQCTSCLHNKRECRYSLTQTRLITKHSSSKIPDGGSFPSDNFTRNGIYMETKTIFS</sequence>
<name>A0AAQ3RR37_VIGMU</name>
<keyword evidence="3" id="KW-1185">Reference proteome</keyword>
<protein>
    <submittedName>
        <fullName evidence="2">Uncharacterized protein</fullName>
    </submittedName>
</protein>
<evidence type="ECO:0000313" key="2">
    <source>
        <dbReference type="EMBL" id="WVZ01474.1"/>
    </source>
</evidence>
<reference evidence="2 3" key="1">
    <citation type="journal article" date="2023" name="Life. Sci Alliance">
        <title>Evolutionary insights into 3D genome organization and epigenetic landscape of Vigna mungo.</title>
        <authorList>
            <person name="Junaid A."/>
            <person name="Singh B."/>
            <person name="Bhatia S."/>
        </authorList>
    </citation>
    <scope>NUCLEOTIDE SEQUENCE [LARGE SCALE GENOMIC DNA]</scope>
    <source>
        <strain evidence="2">Urdbean</strain>
    </source>
</reference>
<evidence type="ECO:0000313" key="3">
    <source>
        <dbReference type="Proteomes" id="UP001374535"/>
    </source>
</evidence>
<dbReference type="Proteomes" id="UP001374535">
    <property type="component" value="Chromosome 8"/>
</dbReference>
<dbReference type="EMBL" id="CP144693">
    <property type="protein sequence ID" value="WVZ01474.1"/>
    <property type="molecule type" value="Genomic_DNA"/>
</dbReference>
<feature type="transmembrane region" description="Helical" evidence="1">
    <location>
        <begin position="29"/>
        <end position="51"/>
    </location>
</feature>
<accession>A0AAQ3RR37</accession>
<keyword evidence="1" id="KW-1133">Transmembrane helix</keyword>